<keyword evidence="2" id="KW-1185">Reference proteome</keyword>
<dbReference type="Proteomes" id="UP000656042">
    <property type="component" value="Unassembled WGS sequence"/>
</dbReference>
<dbReference type="EMBL" id="BMMX01000035">
    <property type="protein sequence ID" value="GGL10669.1"/>
    <property type="molecule type" value="Genomic_DNA"/>
</dbReference>
<organism evidence="1 2">
    <name type="scientific">Mangrovihabitans endophyticus</name>
    <dbReference type="NCBI Taxonomy" id="1751298"/>
    <lineage>
        <taxon>Bacteria</taxon>
        <taxon>Bacillati</taxon>
        <taxon>Actinomycetota</taxon>
        <taxon>Actinomycetes</taxon>
        <taxon>Micromonosporales</taxon>
        <taxon>Micromonosporaceae</taxon>
        <taxon>Mangrovihabitans</taxon>
    </lineage>
</organism>
<evidence type="ECO:0000313" key="2">
    <source>
        <dbReference type="Proteomes" id="UP000656042"/>
    </source>
</evidence>
<reference evidence="1" key="2">
    <citation type="submission" date="2020-09" db="EMBL/GenBank/DDBJ databases">
        <authorList>
            <person name="Sun Q."/>
            <person name="Zhou Y."/>
        </authorList>
    </citation>
    <scope>NUCLEOTIDE SEQUENCE</scope>
    <source>
        <strain evidence="1">CGMCC 4.7299</strain>
    </source>
</reference>
<dbReference type="AlphaFoldDB" id="A0A8J3C2V0"/>
<protein>
    <submittedName>
        <fullName evidence="1">Uncharacterized protein</fullName>
    </submittedName>
</protein>
<name>A0A8J3C2V0_9ACTN</name>
<gene>
    <name evidence="1" type="ORF">GCM10012284_51770</name>
</gene>
<proteinExistence type="predicted"/>
<accession>A0A8J3C2V0</accession>
<comment type="caution">
    <text evidence="1">The sequence shown here is derived from an EMBL/GenBank/DDBJ whole genome shotgun (WGS) entry which is preliminary data.</text>
</comment>
<evidence type="ECO:0000313" key="1">
    <source>
        <dbReference type="EMBL" id="GGL10669.1"/>
    </source>
</evidence>
<reference evidence="1" key="1">
    <citation type="journal article" date="2014" name="Int. J. Syst. Evol. Microbiol.">
        <title>Complete genome sequence of Corynebacterium casei LMG S-19264T (=DSM 44701T), isolated from a smear-ripened cheese.</title>
        <authorList>
            <consortium name="US DOE Joint Genome Institute (JGI-PGF)"/>
            <person name="Walter F."/>
            <person name="Albersmeier A."/>
            <person name="Kalinowski J."/>
            <person name="Ruckert C."/>
        </authorList>
    </citation>
    <scope>NUCLEOTIDE SEQUENCE</scope>
    <source>
        <strain evidence="1">CGMCC 4.7299</strain>
    </source>
</reference>
<sequence length="97" mass="10349">MVPARAPHRAGAAASVKILRWWRAARQRGIGRSPGRTKAGRLRVAGMPDTGRVLSLRPPPYGPVRAMIGVVVRRPADRNLSGSAAGPKTFLSRFGAV</sequence>